<evidence type="ECO:0000313" key="16">
    <source>
        <dbReference type="Proteomes" id="UP000078046"/>
    </source>
</evidence>
<keyword evidence="3 11" id="KW-0853">WD repeat</keyword>
<dbReference type="GO" id="GO:0008017">
    <property type="term" value="F:microtubule binding"/>
    <property type="evidence" value="ECO:0007669"/>
    <property type="project" value="InterPro"/>
</dbReference>
<dbReference type="FunFam" id="3.40.850.10:FF:000011">
    <property type="entry name" value="Kinesin family member 21A"/>
    <property type="match status" value="1"/>
</dbReference>
<proteinExistence type="inferred from homology"/>
<evidence type="ECO:0000256" key="3">
    <source>
        <dbReference type="ARBA" id="ARBA00022574"/>
    </source>
</evidence>
<dbReference type="Pfam" id="PF25764">
    <property type="entry name" value="KIF21A_4th"/>
    <property type="match status" value="1"/>
</dbReference>
<gene>
    <name evidence="15" type="ORF">A3Q56_04968</name>
</gene>
<dbReference type="SMART" id="SM00320">
    <property type="entry name" value="WD40"/>
    <property type="match status" value="6"/>
</dbReference>
<feature type="coiled-coil region" evidence="13">
    <location>
        <begin position="521"/>
        <end position="576"/>
    </location>
</feature>
<comment type="subcellular location">
    <subcellularLocation>
        <location evidence="1">Cytoplasm</location>
        <location evidence="1">Cytoskeleton</location>
    </subcellularLocation>
</comment>
<dbReference type="InterPro" id="IPR019821">
    <property type="entry name" value="Kinesin_motor_CS"/>
</dbReference>
<dbReference type="PROSITE" id="PS00678">
    <property type="entry name" value="WD_REPEATS_1"/>
    <property type="match status" value="1"/>
</dbReference>
<dbReference type="PANTHER" id="PTHR47969:SF28">
    <property type="entry name" value="KINESIN-LIKE PROTEIN KIF21B"/>
    <property type="match status" value="1"/>
</dbReference>
<keyword evidence="7 12" id="KW-0067">ATP-binding</keyword>
<keyword evidence="16" id="KW-1185">Reference proteome</keyword>
<dbReference type="GO" id="GO:0003777">
    <property type="term" value="F:microtubule motor activity"/>
    <property type="evidence" value="ECO:0007669"/>
    <property type="project" value="InterPro"/>
</dbReference>
<evidence type="ECO:0000256" key="8">
    <source>
        <dbReference type="ARBA" id="ARBA00023054"/>
    </source>
</evidence>
<dbReference type="Pfam" id="PF00400">
    <property type="entry name" value="WD40"/>
    <property type="match status" value="1"/>
</dbReference>
<dbReference type="InterPro" id="IPR036961">
    <property type="entry name" value="Kinesin_motor_dom_sf"/>
</dbReference>
<evidence type="ECO:0000256" key="5">
    <source>
        <dbReference type="ARBA" id="ARBA00022737"/>
    </source>
</evidence>
<keyword evidence="8 13" id="KW-0175">Coiled coil</keyword>
<evidence type="ECO:0000256" key="12">
    <source>
        <dbReference type="PROSITE-ProRule" id="PRU00283"/>
    </source>
</evidence>
<name>A0A177B0X8_9BILA</name>
<dbReference type="SUPFAM" id="SSF52540">
    <property type="entry name" value="P-loop containing nucleoside triphosphate hydrolases"/>
    <property type="match status" value="1"/>
</dbReference>
<evidence type="ECO:0000256" key="2">
    <source>
        <dbReference type="ARBA" id="ARBA00022490"/>
    </source>
</evidence>
<dbReference type="GO" id="GO:0007052">
    <property type="term" value="P:mitotic spindle organization"/>
    <property type="evidence" value="ECO:0007669"/>
    <property type="project" value="TreeGrafter"/>
</dbReference>
<dbReference type="InterPro" id="IPR019775">
    <property type="entry name" value="WD40_repeat_CS"/>
</dbReference>
<comment type="similarity">
    <text evidence="12">Belongs to the TRAFAC class myosin-kinesin ATPase superfamily. Kinesin family.</text>
</comment>
<sequence>MNGKINGNEPDRVKVIVRIRPQNDREKLTFSQICVTHHYDNNQVVIGNDRCFTFDKVFGPNATQDSIYHSICEPLIDSCLKGYNATIFAYGQTGSGKTYSMGTCFDICSSPEEEGIIPRAVSYLFEKIDIMKKPDKDNISYIITVNTEFIEIYNEQIIDLLDDTKLENETKRRTHRIHQDANGNIYTVGISRKLVNRALDTMNVLKIGALIRTTASTNMNKSSSRSHAIFTIHLKIVQSCESTIKATYTSKFNFVDLAGSERLKRTGAIGDRRKEGISINLGLLALGNVISALGDETKLGSHVPYRDSKLTRLLQDSLGGNSKTLMISCISPSDIDLTETLNTLKYANRAKNIKNTISVNQDASSKTIEDLQCKIIELQHKLDNPELCSSCGGSFSNPNVDFNEKNKQINVLNVEIKDCYSKIKYFNSIFNSLPPNVLETLNSNFIDGKDKNVAVKRKKSKYDREIKSDTECESNISPKVINKSPRFKTSTQSLTSNKSDSDYSIEIDVEPDMPHNLQDNLDTLSKDILFKEKLINQLEESESKLKSLRTYYEEKIESIKNKMQEAEIERNQIIQKMGKTDKNSNDAARFKIMETDYNEKINLMKNQIKILQTKKRTGSSDEQSTIKIKLQREVTNLKTEKVNLLKKIRKEAAKRRSIEKLHTRMQARFVKNTRMKENKIKALTNICDRKDYFLKRKQMEIENIRKRSRIRNIIPTKVIQSVDVIIQNIDKLSLLIAKKKVRYNELEKDMNLWCTERNTLVSRLSDIHNKKLQDKTESDLVSESIKPTLEFTQEKIKYYSNSILQQERCIKNCEAQLASVICNIKKCNYTPCLEKIIQNSIKASVVQTISNMTINKMSQKLHHHKKRHELQRHDLMYLTRNMSSDDKVQFNQTFIDDENCSSSESDDSVNSVAETIIISRNNDQCLPREANLPEVDTLFTKYDKNRANTRKTFVNLKIETTDIKDAENLKEYFVEPEKMQMKLNSTFSLNSCEKSIENTNIIDKSIIITELNEHDINALDDTSIFEHKMADKVKNEDIREERSQSDERSCNRNIDVFSRLTATTVSNVPNSQGKISTLSQQSKPTSVLREIHQAFGHSKPVSDVCATLSKMFTASKDRSAKMWDLTTGNEISSYSHHLNNVSLVRFIEPMNLLISASSYKMNLWDIRANDAKPVQILLSSGMQQDPLNLKIDCENRQLSNCPPKECHINDVSIDSSYRWIFSTAGLIIRHWDMRSLKVIGKLYGGYKGLVTALTTSQNVHTKETIVASGSKDHHLRIFKLNANFEHNTGILMAEGSLYPPHYDGIESLLINEDKLYSCSRDKGLREWSLNTGYNLLQSKQRCHDDWICGLGFLKNINLNISDDYIANDILLSVCRGGYINMWNTDVINKIESVHAHDSAINSIATNSENFIFTASEYIFIF</sequence>
<evidence type="ECO:0000256" key="13">
    <source>
        <dbReference type="SAM" id="Coils"/>
    </source>
</evidence>
<dbReference type="PROSITE" id="PS00411">
    <property type="entry name" value="KINESIN_MOTOR_1"/>
    <property type="match status" value="1"/>
</dbReference>
<dbReference type="InterPro" id="IPR001752">
    <property type="entry name" value="Kinesin_motor_dom"/>
</dbReference>
<organism evidence="15 16">
    <name type="scientific">Intoshia linei</name>
    <dbReference type="NCBI Taxonomy" id="1819745"/>
    <lineage>
        <taxon>Eukaryota</taxon>
        <taxon>Metazoa</taxon>
        <taxon>Spiralia</taxon>
        <taxon>Lophotrochozoa</taxon>
        <taxon>Mesozoa</taxon>
        <taxon>Orthonectida</taxon>
        <taxon>Rhopaluridae</taxon>
        <taxon>Intoshia</taxon>
    </lineage>
</organism>
<dbReference type="CDD" id="cd01372">
    <property type="entry name" value="KISc_KIF4"/>
    <property type="match status" value="1"/>
</dbReference>
<dbReference type="GO" id="GO:0007018">
    <property type="term" value="P:microtubule-based movement"/>
    <property type="evidence" value="ECO:0007669"/>
    <property type="project" value="InterPro"/>
</dbReference>
<dbReference type="GO" id="GO:0005524">
    <property type="term" value="F:ATP binding"/>
    <property type="evidence" value="ECO:0007669"/>
    <property type="project" value="UniProtKB-UniRule"/>
</dbReference>
<dbReference type="InterPro" id="IPR001680">
    <property type="entry name" value="WD40_rpt"/>
</dbReference>
<evidence type="ECO:0000256" key="10">
    <source>
        <dbReference type="ARBA" id="ARBA00023212"/>
    </source>
</evidence>
<dbReference type="PROSITE" id="PS50082">
    <property type="entry name" value="WD_REPEATS_2"/>
    <property type="match status" value="1"/>
</dbReference>
<dbReference type="InterPro" id="IPR027417">
    <property type="entry name" value="P-loop_NTPase"/>
</dbReference>
<evidence type="ECO:0000313" key="15">
    <source>
        <dbReference type="EMBL" id="OAF67291.1"/>
    </source>
</evidence>
<feature type="repeat" description="WD" evidence="11">
    <location>
        <begin position="1094"/>
        <end position="1133"/>
    </location>
</feature>
<feature type="domain" description="Kinesin motor" evidence="14">
    <location>
        <begin position="12"/>
        <end position="353"/>
    </location>
</feature>
<dbReference type="PANTHER" id="PTHR47969">
    <property type="entry name" value="CHROMOSOME-ASSOCIATED KINESIN KIF4A-RELATED"/>
    <property type="match status" value="1"/>
</dbReference>
<keyword evidence="5" id="KW-0677">Repeat</keyword>
<protein>
    <recommendedName>
        <fullName evidence="14">Kinesin motor domain-containing protein</fullName>
    </recommendedName>
</protein>
<dbReference type="PRINTS" id="PR00380">
    <property type="entry name" value="KINESINHEAVY"/>
</dbReference>
<keyword evidence="2" id="KW-0963">Cytoplasm</keyword>
<evidence type="ECO:0000256" key="1">
    <source>
        <dbReference type="ARBA" id="ARBA00004245"/>
    </source>
</evidence>
<evidence type="ECO:0000256" key="9">
    <source>
        <dbReference type="ARBA" id="ARBA00023175"/>
    </source>
</evidence>
<evidence type="ECO:0000256" key="6">
    <source>
        <dbReference type="ARBA" id="ARBA00022741"/>
    </source>
</evidence>
<comment type="caution">
    <text evidence="15">The sequence shown here is derived from an EMBL/GenBank/DDBJ whole genome shotgun (WGS) entry which is preliminary data.</text>
</comment>
<dbReference type="Pfam" id="PF00225">
    <property type="entry name" value="Kinesin"/>
    <property type="match status" value="1"/>
</dbReference>
<evidence type="ECO:0000256" key="4">
    <source>
        <dbReference type="ARBA" id="ARBA00022701"/>
    </source>
</evidence>
<dbReference type="Proteomes" id="UP000078046">
    <property type="component" value="Unassembled WGS sequence"/>
</dbReference>
<dbReference type="Gene3D" id="3.40.850.10">
    <property type="entry name" value="Kinesin motor domain"/>
    <property type="match status" value="1"/>
</dbReference>
<dbReference type="InterPro" id="IPR036322">
    <property type="entry name" value="WD40_repeat_dom_sf"/>
</dbReference>
<feature type="binding site" evidence="12">
    <location>
        <begin position="91"/>
        <end position="98"/>
    </location>
    <ligand>
        <name>ATP</name>
        <dbReference type="ChEBI" id="CHEBI:30616"/>
    </ligand>
</feature>
<keyword evidence="4" id="KW-0493">Microtubule</keyword>
<dbReference type="InterPro" id="IPR027640">
    <property type="entry name" value="Kinesin-like_fam"/>
</dbReference>
<dbReference type="OrthoDB" id="3176171at2759"/>
<dbReference type="Gene3D" id="2.130.10.10">
    <property type="entry name" value="YVTN repeat-like/Quinoprotein amine dehydrogenase"/>
    <property type="match status" value="2"/>
</dbReference>
<keyword evidence="9 12" id="KW-0505">Motor protein</keyword>
<dbReference type="EMBL" id="LWCA01000699">
    <property type="protein sequence ID" value="OAF67291.1"/>
    <property type="molecule type" value="Genomic_DNA"/>
</dbReference>
<keyword evidence="6 12" id="KW-0547">Nucleotide-binding</keyword>
<evidence type="ECO:0000259" key="14">
    <source>
        <dbReference type="PROSITE" id="PS50067"/>
    </source>
</evidence>
<reference evidence="15 16" key="1">
    <citation type="submission" date="2016-04" db="EMBL/GenBank/DDBJ databases">
        <title>The genome of Intoshia linei affirms orthonectids as highly simplified spiralians.</title>
        <authorList>
            <person name="Mikhailov K.V."/>
            <person name="Slusarev G.S."/>
            <person name="Nikitin M.A."/>
            <person name="Logacheva M.D."/>
            <person name="Penin A."/>
            <person name="Aleoshin V."/>
            <person name="Panchin Y.V."/>
        </authorList>
    </citation>
    <scope>NUCLEOTIDE SEQUENCE [LARGE SCALE GENOMIC DNA]</scope>
    <source>
        <strain evidence="15">Intl2013</strain>
        <tissue evidence="15">Whole animal</tissue>
    </source>
</reference>
<evidence type="ECO:0000256" key="7">
    <source>
        <dbReference type="ARBA" id="ARBA00022840"/>
    </source>
</evidence>
<dbReference type="GO" id="GO:0005875">
    <property type="term" value="C:microtubule associated complex"/>
    <property type="evidence" value="ECO:0007669"/>
    <property type="project" value="TreeGrafter"/>
</dbReference>
<dbReference type="PROSITE" id="PS50067">
    <property type="entry name" value="KINESIN_MOTOR_2"/>
    <property type="match status" value="1"/>
</dbReference>
<dbReference type="InterPro" id="IPR015943">
    <property type="entry name" value="WD40/YVTN_repeat-like_dom_sf"/>
</dbReference>
<evidence type="ECO:0000256" key="11">
    <source>
        <dbReference type="PROSITE-ProRule" id="PRU00221"/>
    </source>
</evidence>
<keyword evidence="10" id="KW-0206">Cytoskeleton</keyword>
<accession>A0A177B0X8</accession>
<dbReference type="SUPFAM" id="SSF50978">
    <property type="entry name" value="WD40 repeat-like"/>
    <property type="match status" value="1"/>
</dbReference>
<dbReference type="GO" id="GO:0005874">
    <property type="term" value="C:microtubule"/>
    <property type="evidence" value="ECO:0007669"/>
    <property type="project" value="UniProtKB-KW"/>
</dbReference>
<dbReference type="SMART" id="SM00129">
    <property type="entry name" value="KISc"/>
    <property type="match status" value="1"/>
</dbReference>
<dbReference type="GO" id="GO:0051231">
    <property type="term" value="P:spindle elongation"/>
    <property type="evidence" value="ECO:0007669"/>
    <property type="project" value="TreeGrafter"/>
</dbReference>